<name>A0A9D5CD85_9LILI</name>
<gene>
    <name evidence="1" type="ORF">J5N97_018743</name>
</gene>
<dbReference type="AlphaFoldDB" id="A0A9D5CD85"/>
<protein>
    <submittedName>
        <fullName evidence="1">Uncharacterized protein</fullName>
    </submittedName>
</protein>
<sequence>MATPLETRSAEITDEVMVRRLKNRERQRRYRARKRLEEDIKKSCMTQQCTWLPNEQQLCDTATALGNQEVQLPAESQSDAVIIPSSDRVHCSRKWKQDARQAHLFSNIENSPAEVLHSVEPVLECESTVKNIQTSSIRRRDWKAEARSKNKIEIGTDMPAVFCTCFSYNRTIFVLVLKYPPVQHNFSVYGVLLTWLIDVLMVYDLTKRNKEMVWRDM</sequence>
<accession>A0A9D5CD85</accession>
<evidence type="ECO:0000313" key="1">
    <source>
        <dbReference type="EMBL" id="KAJ0970784.1"/>
    </source>
</evidence>
<comment type="caution">
    <text evidence="1">The sequence shown here is derived from an EMBL/GenBank/DDBJ whole genome shotgun (WGS) entry which is preliminary data.</text>
</comment>
<keyword evidence="2" id="KW-1185">Reference proteome</keyword>
<reference evidence="1" key="2">
    <citation type="journal article" date="2022" name="Hortic Res">
        <title>The genome of Dioscorea zingiberensis sheds light on the biosynthesis, origin and evolution of the medicinally important diosgenin saponins.</title>
        <authorList>
            <person name="Li Y."/>
            <person name="Tan C."/>
            <person name="Li Z."/>
            <person name="Guo J."/>
            <person name="Li S."/>
            <person name="Chen X."/>
            <person name="Wang C."/>
            <person name="Dai X."/>
            <person name="Yang H."/>
            <person name="Song W."/>
            <person name="Hou L."/>
            <person name="Xu J."/>
            <person name="Tong Z."/>
            <person name="Xu A."/>
            <person name="Yuan X."/>
            <person name="Wang W."/>
            <person name="Yang Q."/>
            <person name="Chen L."/>
            <person name="Sun Z."/>
            <person name="Wang K."/>
            <person name="Pan B."/>
            <person name="Chen J."/>
            <person name="Bao Y."/>
            <person name="Liu F."/>
            <person name="Qi X."/>
            <person name="Gang D.R."/>
            <person name="Wen J."/>
            <person name="Li J."/>
        </authorList>
    </citation>
    <scope>NUCLEOTIDE SEQUENCE</scope>
    <source>
        <strain evidence="1">Dzin_1.0</strain>
    </source>
</reference>
<dbReference type="Proteomes" id="UP001085076">
    <property type="component" value="Miscellaneous, Linkage group lg05"/>
</dbReference>
<dbReference type="EMBL" id="JAGGNH010000005">
    <property type="protein sequence ID" value="KAJ0970784.1"/>
    <property type="molecule type" value="Genomic_DNA"/>
</dbReference>
<dbReference type="OrthoDB" id="763417at2759"/>
<organism evidence="1 2">
    <name type="scientific">Dioscorea zingiberensis</name>
    <dbReference type="NCBI Taxonomy" id="325984"/>
    <lineage>
        <taxon>Eukaryota</taxon>
        <taxon>Viridiplantae</taxon>
        <taxon>Streptophyta</taxon>
        <taxon>Embryophyta</taxon>
        <taxon>Tracheophyta</taxon>
        <taxon>Spermatophyta</taxon>
        <taxon>Magnoliopsida</taxon>
        <taxon>Liliopsida</taxon>
        <taxon>Dioscoreales</taxon>
        <taxon>Dioscoreaceae</taxon>
        <taxon>Dioscorea</taxon>
    </lineage>
</organism>
<reference evidence="1" key="1">
    <citation type="submission" date="2021-03" db="EMBL/GenBank/DDBJ databases">
        <authorList>
            <person name="Li Z."/>
            <person name="Yang C."/>
        </authorList>
    </citation>
    <scope>NUCLEOTIDE SEQUENCE</scope>
    <source>
        <strain evidence="1">Dzin_1.0</strain>
        <tissue evidence="1">Leaf</tissue>
    </source>
</reference>
<evidence type="ECO:0000313" key="2">
    <source>
        <dbReference type="Proteomes" id="UP001085076"/>
    </source>
</evidence>
<proteinExistence type="predicted"/>